<evidence type="ECO:0000256" key="5">
    <source>
        <dbReference type="PROSITE-ProRule" id="PRU00283"/>
    </source>
</evidence>
<dbReference type="AlphaFoldDB" id="A0A1E3PLE3"/>
<dbReference type="GO" id="GO:0003777">
    <property type="term" value="F:microtubule motor activity"/>
    <property type="evidence" value="ECO:0007669"/>
    <property type="project" value="InterPro"/>
</dbReference>
<keyword evidence="3" id="KW-0175">Coiled coil</keyword>
<dbReference type="InterPro" id="IPR027640">
    <property type="entry name" value="Kinesin-like_fam"/>
</dbReference>
<evidence type="ECO:0000259" key="7">
    <source>
        <dbReference type="PROSITE" id="PS50067"/>
    </source>
</evidence>
<dbReference type="InterPro" id="IPR027417">
    <property type="entry name" value="P-loop_NTPase"/>
</dbReference>
<dbReference type="PRINTS" id="PR00380">
    <property type="entry name" value="KINESINHEAVY"/>
</dbReference>
<dbReference type="PROSITE" id="PS00411">
    <property type="entry name" value="KINESIN_MOTOR_1"/>
    <property type="match status" value="1"/>
</dbReference>
<dbReference type="SUPFAM" id="SSF52540">
    <property type="entry name" value="P-loop containing nucleoside triphosphate hydrolases"/>
    <property type="match status" value="1"/>
</dbReference>
<reference evidence="8 9" key="1">
    <citation type="journal article" date="2016" name="Proc. Natl. Acad. Sci. U.S.A.">
        <title>Comparative genomics of biotechnologically important yeasts.</title>
        <authorList>
            <person name="Riley R."/>
            <person name="Haridas S."/>
            <person name="Wolfe K.H."/>
            <person name="Lopes M.R."/>
            <person name="Hittinger C.T."/>
            <person name="Goeker M."/>
            <person name="Salamov A.A."/>
            <person name="Wisecaver J.H."/>
            <person name="Long T.M."/>
            <person name="Calvey C.H."/>
            <person name="Aerts A.L."/>
            <person name="Barry K.W."/>
            <person name="Choi C."/>
            <person name="Clum A."/>
            <person name="Coughlan A.Y."/>
            <person name="Deshpande S."/>
            <person name="Douglass A.P."/>
            <person name="Hanson S.J."/>
            <person name="Klenk H.-P."/>
            <person name="LaButti K.M."/>
            <person name="Lapidus A."/>
            <person name="Lindquist E.A."/>
            <person name="Lipzen A.M."/>
            <person name="Meier-Kolthoff J.P."/>
            <person name="Ohm R.A."/>
            <person name="Otillar R.P."/>
            <person name="Pangilinan J.L."/>
            <person name="Peng Y."/>
            <person name="Rokas A."/>
            <person name="Rosa C.A."/>
            <person name="Scheuner C."/>
            <person name="Sibirny A.A."/>
            <person name="Slot J.C."/>
            <person name="Stielow J.B."/>
            <person name="Sun H."/>
            <person name="Kurtzman C.P."/>
            <person name="Blackwell M."/>
            <person name="Grigoriev I.V."/>
            <person name="Jeffries T.W."/>
        </authorList>
    </citation>
    <scope>NUCLEOTIDE SEQUENCE [LARGE SCALE GENOMIC DNA]</scope>
    <source>
        <strain evidence="8 9">DSM 6958</strain>
    </source>
</reference>
<dbReference type="Gene3D" id="3.40.850.10">
    <property type="entry name" value="Kinesin motor domain"/>
    <property type="match status" value="1"/>
</dbReference>
<dbReference type="OrthoDB" id="3176171at2759"/>
<keyword evidence="2 5" id="KW-0067">ATP-binding</keyword>
<dbReference type="SMART" id="SM00129">
    <property type="entry name" value="KISc"/>
    <property type="match status" value="1"/>
</dbReference>
<dbReference type="GO" id="GO:0005524">
    <property type="term" value="F:ATP binding"/>
    <property type="evidence" value="ECO:0007669"/>
    <property type="project" value="UniProtKB-UniRule"/>
</dbReference>
<dbReference type="PANTHER" id="PTHR47968:SF75">
    <property type="entry name" value="CENTROMERE-ASSOCIATED PROTEIN E"/>
    <property type="match status" value="1"/>
</dbReference>
<protein>
    <recommendedName>
        <fullName evidence="6">Kinesin-like protein</fullName>
    </recommendedName>
</protein>
<dbReference type="GO" id="GO:0007018">
    <property type="term" value="P:microtubule-based movement"/>
    <property type="evidence" value="ECO:0007669"/>
    <property type="project" value="InterPro"/>
</dbReference>
<dbReference type="Proteomes" id="UP000095009">
    <property type="component" value="Unassembled WGS sequence"/>
</dbReference>
<dbReference type="GO" id="GO:0000301">
    <property type="term" value="P:retrograde transport, vesicle recycling within Golgi"/>
    <property type="evidence" value="ECO:0007669"/>
    <property type="project" value="EnsemblFungi"/>
</dbReference>
<dbReference type="GO" id="GO:0005881">
    <property type="term" value="C:cytoplasmic microtubule"/>
    <property type="evidence" value="ECO:0007669"/>
    <property type="project" value="EnsemblFungi"/>
</dbReference>
<sequence>MASKIPVKHDTDIDSFSSSNGPNVKVIARFRPLDKAESSFRGRPASIQFLPDNSTLFFSSTELKPDVASLSKLRTYPPTSSAPGKTKAIFTFDRVFTPESTQQELFDYALKDTVDDLFNGYNGCVLAYGQTGSGKTYTMMGPASPEISHATNSNVETIFKIIDNSPKDIQYKVQISYMEIYQEKVRDFVSPPASTYNLPIHESSTKGVYVKDLTEMEASSLEDVLSIMETGARLRSTGSTLMNLQSSRSHAIFSLKLSQRSLITQAQKAGQLFLVDLAGSENIKKTGASGQALQESKLINKSLSALGNIINSLTDPNSSHVPYRDSKLTRVLQEAIGGNSRTSLIITCSPSSLDEVETLTTLRFGSRAKKIRNKAIIN</sequence>
<evidence type="ECO:0000256" key="3">
    <source>
        <dbReference type="ARBA" id="ARBA00023054"/>
    </source>
</evidence>
<evidence type="ECO:0000313" key="9">
    <source>
        <dbReference type="Proteomes" id="UP000095009"/>
    </source>
</evidence>
<accession>A0A1E3PLE3</accession>
<comment type="similarity">
    <text evidence="5 6">Belongs to the TRAFAC class myosin-kinesin ATPase superfamily. Kinesin family.</text>
</comment>
<name>A0A1E3PLE3_9ASCO</name>
<dbReference type="InterPro" id="IPR001752">
    <property type="entry name" value="Kinesin_motor_dom"/>
</dbReference>
<dbReference type="PROSITE" id="PS50067">
    <property type="entry name" value="KINESIN_MOTOR_2"/>
    <property type="match status" value="1"/>
</dbReference>
<evidence type="ECO:0000256" key="6">
    <source>
        <dbReference type="RuleBase" id="RU000394"/>
    </source>
</evidence>
<organism evidence="8 9">
    <name type="scientific">Nadsonia fulvescens var. elongata DSM 6958</name>
    <dbReference type="NCBI Taxonomy" id="857566"/>
    <lineage>
        <taxon>Eukaryota</taxon>
        <taxon>Fungi</taxon>
        <taxon>Dikarya</taxon>
        <taxon>Ascomycota</taxon>
        <taxon>Saccharomycotina</taxon>
        <taxon>Dipodascomycetes</taxon>
        <taxon>Dipodascales</taxon>
        <taxon>Dipodascales incertae sedis</taxon>
        <taxon>Nadsonia</taxon>
    </lineage>
</organism>
<keyword evidence="6" id="KW-0493">Microtubule</keyword>
<dbReference type="PANTHER" id="PTHR47968">
    <property type="entry name" value="CENTROMERE PROTEIN E"/>
    <property type="match status" value="1"/>
</dbReference>
<dbReference type="InterPro" id="IPR019821">
    <property type="entry name" value="Kinesin_motor_CS"/>
</dbReference>
<evidence type="ECO:0000313" key="8">
    <source>
        <dbReference type="EMBL" id="ODQ65657.1"/>
    </source>
</evidence>
<dbReference type="GO" id="GO:0007163">
    <property type="term" value="P:establishment or maintenance of cell polarity"/>
    <property type="evidence" value="ECO:0007669"/>
    <property type="project" value="EnsemblFungi"/>
</dbReference>
<keyword evidence="1 5" id="KW-0547">Nucleotide-binding</keyword>
<keyword evidence="4 5" id="KW-0505">Motor protein</keyword>
<feature type="non-terminal residue" evidence="8">
    <location>
        <position position="378"/>
    </location>
</feature>
<dbReference type="InterPro" id="IPR036961">
    <property type="entry name" value="Kinesin_motor_dom_sf"/>
</dbReference>
<dbReference type="Pfam" id="PF00225">
    <property type="entry name" value="Kinesin"/>
    <property type="match status" value="1"/>
</dbReference>
<dbReference type="STRING" id="857566.A0A1E3PLE3"/>
<evidence type="ECO:0000256" key="4">
    <source>
        <dbReference type="ARBA" id="ARBA00023175"/>
    </source>
</evidence>
<feature type="domain" description="Kinesin motor" evidence="7">
    <location>
        <begin position="23"/>
        <end position="371"/>
    </location>
</feature>
<keyword evidence="9" id="KW-1185">Reference proteome</keyword>
<dbReference type="GO" id="GO:0008017">
    <property type="term" value="F:microtubule binding"/>
    <property type="evidence" value="ECO:0007669"/>
    <property type="project" value="InterPro"/>
</dbReference>
<evidence type="ECO:0000256" key="2">
    <source>
        <dbReference type="ARBA" id="ARBA00022840"/>
    </source>
</evidence>
<dbReference type="EMBL" id="KV454409">
    <property type="protein sequence ID" value="ODQ65657.1"/>
    <property type="molecule type" value="Genomic_DNA"/>
</dbReference>
<feature type="binding site" evidence="5">
    <location>
        <begin position="129"/>
        <end position="136"/>
    </location>
    <ligand>
        <name>ATP</name>
        <dbReference type="ChEBI" id="CHEBI:30616"/>
    </ligand>
</feature>
<proteinExistence type="inferred from homology"/>
<evidence type="ECO:0000256" key="1">
    <source>
        <dbReference type="ARBA" id="ARBA00022741"/>
    </source>
</evidence>
<gene>
    <name evidence="8" type="ORF">NADFUDRAFT_24350</name>
</gene>